<sequence>MTQSQWYTITPTGPIALGNLTPVGQNSGMVGCRWPPNGHQLAACLELPNPNAQGKGGAQLQGPFWYNGQDPYVVLPLPVYTTEENWDDNIGNERIPIYCMEFQEHWTVQDRQSIEIIGGQCLIGGNSLQGLWTNRHLIADSASLKHFPWETLTLSHNTRQNYQVVDEGGFFAEQTTLIDPGWSILVRILQEDGGDYKPPHGSYLGAGATPVVISELSRMDSNWLDRECSNSRGAVLLTGALWHSSDRPQPYRHESFPYPPISLKGYAAEQGQPWQSWKKIRDRQNASNKVKVLTPGQWLTPAGAVYLWDGDPPIQESQPFPNQHFYLNALGYGHLWLF</sequence>
<reference evidence="1 2" key="1">
    <citation type="submission" date="2023-01" db="EMBL/GenBank/DDBJ databases">
        <title>Novel diversity within Roseofilum (Cyanobacteria; Desertifilaceae) from marine benthic mats with descriptions of four novel species.</title>
        <authorList>
            <person name="Wang Y."/>
            <person name="Berthold D.E."/>
            <person name="Hu J."/>
            <person name="Lefler F.W."/>
            <person name="Laughinghouse H.D. IV."/>
        </authorList>
    </citation>
    <scope>NUCLEOTIDE SEQUENCE [LARGE SCALE GENOMIC DNA]</scope>
    <source>
        <strain evidence="1 2">BLCC-M91</strain>
    </source>
</reference>
<dbReference type="Proteomes" id="UP001231370">
    <property type="component" value="Unassembled WGS sequence"/>
</dbReference>
<evidence type="ECO:0000313" key="2">
    <source>
        <dbReference type="Proteomes" id="UP001231370"/>
    </source>
</evidence>
<name>A0ABT7BHH6_9CYAN</name>
<evidence type="ECO:0000313" key="1">
    <source>
        <dbReference type="EMBL" id="MDJ1178629.1"/>
    </source>
</evidence>
<gene>
    <name evidence="1" type="ORF">PJF56_07125</name>
</gene>
<protein>
    <submittedName>
        <fullName evidence="1">Uncharacterized protein</fullName>
    </submittedName>
</protein>
<keyword evidence="2" id="KW-1185">Reference proteome</keyword>
<organism evidence="1 2">
    <name type="scientific">Roseofilum halophilum BLCC-M91</name>
    <dbReference type="NCBI Taxonomy" id="3022259"/>
    <lineage>
        <taxon>Bacteria</taxon>
        <taxon>Bacillati</taxon>
        <taxon>Cyanobacteriota</taxon>
        <taxon>Cyanophyceae</taxon>
        <taxon>Desertifilales</taxon>
        <taxon>Desertifilaceae</taxon>
        <taxon>Roseofilum</taxon>
        <taxon>Roseofilum halophilum</taxon>
    </lineage>
</organism>
<comment type="caution">
    <text evidence="1">The sequence shown here is derived from an EMBL/GenBank/DDBJ whole genome shotgun (WGS) entry which is preliminary data.</text>
</comment>
<proteinExistence type="predicted"/>
<dbReference type="RefSeq" id="WP_283761941.1">
    <property type="nucleotide sequence ID" value="NZ_JAQPOK010000060.1"/>
</dbReference>
<dbReference type="EMBL" id="JAQPOK010000060">
    <property type="protein sequence ID" value="MDJ1178629.1"/>
    <property type="molecule type" value="Genomic_DNA"/>
</dbReference>
<accession>A0ABT7BHH6</accession>